<comment type="caution">
    <text evidence="2">The sequence shown here is derived from an EMBL/GenBank/DDBJ whole genome shotgun (WGS) entry which is preliminary data.</text>
</comment>
<dbReference type="VEuPathDB" id="MicrosporidiaDB:EDEG_04001"/>
<evidence type="ECO:0000313" key="2">
    <source>
        <dbReference type="EMBL" id="EJW01368.1"/>
    </source>
</evidence>
<protein>
    <submittedName>
        <fullName evidence="2">Uncharacterized protein</fullName>
    </submittedName>
</protein>
<dbReference type="InParanoid" id="J8ZNU9"/>
<keyword evidence="3" id="KW-1185">Reference proteome</keyword>
<evidence type="ECO:0000256" key="1">
    <source>
        <dbReference type="SAM" id="Coils"/>
    </source>
</evidence>
<name>J8ZNU9_EDHAE</name>
<evidence type="ECO:0000313" key="3">
    <source>
        <dbReference type="Proteomes" id="UP000003163"/>
    </source>
</evidence>
<feature type="coiled-coil region" evidence="1">
    <location>
        <begin position="119"/>
        <end position="238"/>
    </location>
</feature>
<reference evidence="3" key="2">
    <citation type="submission" date="2015-07" db="EMBL/GenBank/DDBJ databases">
        <title>Contrasting host-pathogen interactions and genome evolution in two generalist and specialist microsporidian pathogens of mosquitoes.</title>
        <authorList>
            <consortium name="The Broad Institute Genomics Platform"/>
            <consortium name="The Broad Institute Genome Sequencing Center for Infectious Disease"/>
            <person name="Cuomo C.A."/>
            <person name="Sanscrainte N.D."/>
            <person name="Goldberg J.M."/>
            <person name="Heiman D."/>
            <person name="Young S."/>
            <person name="Zeng Q."/>
            <person name="Becnel J.J."/>
            <person name="Birren B.W."/>
        </authorList>
    </citation>
    <scope>NUCLEOTIDE SEQUENCE [LARGE SCALE GENOMIC DNA]</scope>
    <source>
        <strain evidence="3">USNM 41457</strain>
    </source>
</reference>
<dbReference type="HOGENOM" id="CLU_490916_0_0_1"/>
<organism evidence="2 3">
    <name type="scientific">Edhazardia aedis (strain USNM 41457)</name>
    <name type="common">Microsporidian parasite</name>
    <dbReference type="NCBI Taxonomy" id="1003232"/>
    <lineage>
        <taxon>Eukaryota</taxon>
        <taxon>Fungi</taxon>
        <taxon>Fungi incertae sedis</taxon>
        <taxon>Microsporidia</taxon>
        <taxon>Edhazardia</taxon>
    </lineage>
</organism>
<dbReference type="Proteomes" id="UP000003163">
    <property type="component" value="Unassembled WGS sequence"/>
</dbReference>
<dbReference type="AlphaFoldDB" id="J8ZNU9"/>
<accession>J8ZNU9</accession>
<keyword evidence="1" id="KW-0175">Coiled coil</keyword>
<proteinExistence type="predicted"/>
<gene>
    <name evidence="2" type="ORF">EDEG_04001</name>
</gene>
<reference evidence="2 3" key="1">
    <citation type="submission" date="2011-08" db="EMBL/GenBank/DDBJ databases">
        <authorList>
            <person name="Liu Z.J."/>
            <person name="Shi F.L."/>
            <person name="Lu J.Q."/>
            <person name="Li M."/>
            <person name="Wang Z.L."/>
        </authorList>
    </citation>
    <scope>NUCLEOTIDE SEQUENCE [LARGE SCALE GENOMIC DNA]</scope>
    <source>
        <strain evidence="2 3">USNM 41457</strain>
    </source>
</reference>
<sequence>MKYLLDGINPKSDKAHRELFELCENPKRHIFEIFKIFKTIYNVNDVELTKIQEKYENIFVKSDLEELKKFTYREYLIEFRKKMKKRFLEAIKAQDSICKLLKIFESAHDLREEKTQTEAKSVSKNVENKEEIVKDVREQIIKLLKMFISIHENKVDNVFMGTKNVKVELEKVKNCAKELRDTIIKLLKEYKNEIPDEVDKALMETKNLSEKHQNNENYEEARDSLNQLQEAFANLSEIEVNKTLTEVKSVLKEPKNMLDTENFDKTVNVTQSSLTKLLQIFKSTPEFELNYLCLKAKNVLEKEKNTIYSRNAEINVKKSYLETLNMCIGIVDYHHFQTPQLYITNVVLDQHIKILECIKLRFEYNAIDHKILDKMKNDSVLLRRFYDSFCSLQESNYIESLEITEKGEEVLKYTGIILKYCIKLDNYDCYDNKKQFIEKAYQISIYTLKILICAHNLLCNKQVTIRGTEKLNKARLDLLDSLLNYQILLKMRNFADYIKQGDADATGVIDNFLAKISSAKSALKSEDENYQEIKNQKFHTSFSDNKLVAYDEECF</sequence>
<dbReference type="EMBL" id="AFBI03000175">
    <property type="protein sequence ID" value="EJW01368.1"/>
    <property type="molecule type" value="Genomic_DNA"/>
</dbReference>